<accession>A0A8J3M6A4</accession>
<sequence>MSASLRAALWMIGAIVSFSAMAVSGRELKGVLDTFEIMTFRSIIGLVIVAAMLTFTRRWKDIRTQRIGTHVLRNVAHFTGQNLWLFAVGVAPLAQVFALEFTAPLWVIVLSPLFLGETLTRRRVLCALAGFGGILIVARPGVAELNPGLVAVAIAAVFFAITLIATKRLTRHETIGGIMFWLTSIQLVLGLVVAGHDGHIALPDATALPYVLIVGIGGLVAHFCIATALSIAPASIVVPFDFARLPAIAIVAAMIYGEIPDIWVLVGALVIFAANYVNVLGETRRNRVATAGEAG</sequence>
<dbReference type="PANTHER" id="PTHR22911">
    <property type="entry name" value="ACYL-MALONYL CONDENSING ENZYME-RELATED"/>
    <property type="match status" value="1"/>
</dbReference>
<feature type="transmembrane region" description="Helical" evidence="6">
    <location>
        <begin position="96"/>
        <end position="115"/>
    </location>
</feature>
<reference evidence="8" key="1">
    <citation type="journal article" date="2014" name="Int. J. Syst. Evol. Microbiol.">
        <title>Complete genome sequence of Corynebacterium casei LMG S-19264T (=DSM 44701T), isolated from a smear-ripened cheese.</title>
        <authorList>
            <consortium name="US DOE Joint Genome Institute (JGI-PGF)"/>
            <person name="Walter F."/>
            <person name="Albersmeier A."/>
            <person name="Kalinowski J."/>
            <person name="Ruckert C."/>
        </authorList>
    </citation>
    <scope>NUCLEOTIDE SEQUENCE</scope>
    <source>
        <strain evidence="8">KCTC 42650</strain>
    </source>
</reference>
<evidence type="ECO:0000256" key="1">
    <source>
        <dbReference type="ARBA" id="ARBA00004141"/>
    </source>
</evidence>
<dbReference type="Proteomes" id="UP000626220">
    <property type="component" value="Unassembled WGS sequence"/>
</dbReference>
<keyword evidence="5 6" id="KW-0472">Membrane</keyword>
<evidence type="ECO:0000313" key="8">
    <source>
        <dbReference type="EMBL" id="GHF46491.1"/>
    </source>
</evidence>
<dbReference type="AlphaFoldDB" id="A0A8J3M6A4"/>
<feature type="transmembrane region" description="Helical" evidence="6">
    <location>
        <begin position="71"/>
        <end position="90"/>
    </location>
</feature>
<comment type="caution">
    <text evidence="8">The sequence shown here is derived from an EMBL/GenBank/DDBJ whole genome shotgun (WGS) entry which is preliminary data.</text>
</comment>
<feature type="domain" description="EamA" evidence="7">
    <location>
        <begin position="6"/>
        <end position="138"/>
    </location>
</feature>
<dbReference type="Pfam" id="PF00892">
    <property type="entry name" value="EamA"/>
    <property type="match status" value="2"/>
</dbReference>
<keyword evidence="9" id="KW-1185">Reference proteome</keyword>
<dbReference type="RefSeq" id="WP_189679704.1">
    <property type="nucleotide sequence ID" value="NZ_BNCJ01000003.1"/>
</dbReference>
<feature type="transmembrane region" description="Helical" evidence="6">
    <location>
        <begin position="148"/>
        <end position="166"/>
    </location>
</feature>
<evidence type="ECO:0000256" key="4">
    <source>
        <dbReference type="ARBA" id="ARBA00022989"/>
    </source>
</evidence>
<proteinExistence type="inferred from homology"/>
<reference evidence="8" key="2">
    <citation type="submission" date="2020-09" db="EMBL/GenBank/DDBJ databases">
        <authorList>
            <person name="Sun Q."/>
            <person name="Kim S."/>
        </authorList>
    </citation>
    <scope>NUCLEOTIDE SEQUENCE</scope>
    <source>
        <strain evidence="8">KCTC 42650</strain>
    </source>
</reference>
<keyword evidence="4 6" id="KW-1133">Transmembrane helix</keyword>
<comment type="similarity">
    <text evidence="2">Belongs to the drug/metabolite transporter (DMT) superfamily. 10 TMS drug/metabolite exporter (DME) (TC 2.A.7.3) family.</text>
</comment>
<feature type="transmembrane region" description="Helical" evidence="6">
    <location>
        <begin position="207"/>
        <end position="229"/>
    </location>
</feature>
<dbReference type="InterPro" id="IPR037185">
    <property type="entry name" value="EmrE-like"/>
</dbReference>
<protein>
    <submittedName>
        <fullName evidence="8">DMT transporter permease</fullName>
    </submittedName>
</protein>
<feature type="domain" description="EamA" evidence="7">
    <location>
        <begin position="147"/>
        <end position="277"/>
    </location>
</feature>
<evidence type="ECO:0000256" key="5">
    <source>
        <dbReference type="ARBA" id="ARBA00023136"/>
    </source>
</evidence>
<dbReference type="EMBL" id="BNCJ01000003">
    <property type="protein sequence ID" value="GHF46491.1"/>
    <property type="molecule type" value="Genomic_DNA"/>
</dbReference>
<evidence type="ECO:0000256" key="3">
    <source>
        <dbReference type="ARBA" id="ARBA00022692"/>
    </source>
</evidence>
<comment type="subcellular location">
    <subcellularLocation>
        <location evidence="1">Membrane</location>
        <topology evidence="1">Multi-pass membrane protein</topology>
    </subcellularLocation>
</comment>
<dbReference type="InterPro" id="IPR000620">
    <property type="entry name" value="EamA_dom"/>
</dbReference>
<gene>
    <name evidence="8" type="ORF">GCM10017056_17750</name>
</gene>
<feature type="transmembrane region" description="Helical" evidence="6">
    <location>
        <begin position="38"/>
        <end position="59"/>
    </location>
</feature>
<feature type="transmembrane region" description="Helical" evidence="6">
    <location>
        <begin position="178"/>
        <end position="195"/>
    </location>
</feature>
<evidence type="ECO:0000259" key="7">
    <source>
        <dbReference type="Pfam" id="PF00892"/>
    </source>
</evidence>
<evidence type="ECO:0000313" key="9">
    <source>
        <dbReference type="Proteomes" id="UP000626220"/>
    </source>
</evidence>
<dbReference type="SUPFAM" id="SSF103481">
    <property type="entry name" value="Multidrug resistance efflux transporter EmrE"/>
    <property type="match status" value="2"/>
</dbReference>
<name>A0A8J3M6A4_9RHOB</name>
<evidence type="ECO:0000256" key="2">
    <source>
        <dbReference type="ARBA" id="ARBA00009853"/>
    </source>
</evidence>
<feature type="transmembrane region" description="Helical" evidence="6">
    <location>
        <begin position="236"/>
        <end position="256"/>
    </location>
</feature>
<feature type="transmembrane region" description="Helical" evidence="6">
    <location>
        <begin position="124"/>
        <end position="142"/>
    </location>
</feature>
<dbReference type="PANTHER" id="PTHR22911:SF6">
    <property type="entry name" value="SOLUTE CARRIER FAMILY 35 MEMBER G1"/>
    <property type="match status" value="1"/>
</dbReference>
<dbReference type="GO" id="GO:0016020">
    <property type="term" value="C:membrane"/>
    <property type="evidence" value="ECO:0007669"/>
    <property type="project" value="UniProtKB-SubCell"/>
</dbReference>
<feature type="transmembrane region" description="Helical" evidence="6">
    <location>
        <begin position="262"/>
        <end position="280"/>
    </location>
</feature>
<evidence type="ECO:0000256" key="6">
    <source>
        <dbReference type="SAM" id="Phobius"/>
    </source>
</evidence>
<organism evidence="8 9">
    <name type="scientific">Seohaeicola zhoushanensis</name>
    <dbReference type="NCBI Taxonomy" id="1569283"/>
    <lineage>
        <taxon>Bacteria</taxon>
        <taxon>Pseudomonadati</taxon>
        <taxon>Pseudomonadota</taxon>
        <taxon>Alphaproteobacteria</taxon>
        <taxon>Rhodobacterales</taxon>
        <taxon>Roseobacteraceae</taxon>
        <taxon>Seohaeicola</taxon>
    </lineage>
</organism>
<keyword evidence="3 6" id="KW-0812">Transmembrane</keyword>